<evidence type="ECO:0000256" key="6">
    <source>
        <dbReference type="ARBA" id="ARBA00022741"/>
    </source>
</evidence>
<evidence type="ECO:0000259" key="10">
    <source>
        <dbReference type="PROSITE" id="PS50042"/>
    </source>
</evidence>
<sequence>MFAKFCHGKEAETPAPFNEDALPHQFDARRRTSVSAECWNQACDVPTQRLTGGCAKAAITPIPVNTNKQSVVPPSDINRTVVSLRKTLFFKELSEDLMQQVLHALKSRKIEAGKEIICQGDEGDDLYVLDKGKVEYIKDDKKVGEASDGATFGELALMYNAPRAATVRSLEPCEVYTLDRITFKRIMVAKLSRKRLHSQQVLSHIDVFSHLPESTQLKISDALQPLTFQKGDVIIKEGDSGSDFFLIDEGTVEVTANGEHKTTLGSGSYFGELALIYDLPRAATVTATSDLLKLEDLSKRGFEQLIGPDLVEELRRRDPRRLH</sequence>
<evidence type="ECO:0000256" key="9">
    <source>
        <dbReference type="PIRSR" id="PIRSR000548-1"/>
    </source>
</evidence>
<accession>A0AAV5RN11</accession>
<dbReference type="InterPro" id="IPR012198">
    <property type="entry name" value="cAMP_dep_PK_reg_su"/>
</dbReference>
<evidence type="ECO:0000256" key="2">
    <source>
        <dbReference type="ARBA" id="ARBA00020355"/>
    </source>
</evidence>
<feature type="domain" description="Cyclic nucleotide-binding" evidence="10">
    <location>
        <begin position="89"/>
        <end position="204"/>
    </location>
</feature>
<dbReference type="GO" id="GO:0004862">
    <property type="term" value="F:cAMP-dependent protein kinase inhibitor activity"/>
    <property type="evidence" value="ECO:0007669"/>
    <property type="project" value="TreeGrafter"/>
</dbReference>
<dbReference type="Proteomes" id="UP001362899">
    <property type="component" value="Unassembled WGS sequence"/>
</dbReference>
<evidence type="ECO:0000256" key="3">
    <source>
        <dbReference type="ARBA" id="ARBA00022553"/>
    </source>
</evidence>
<dbReference type="PROSITE" id="PS00889">
    <property type="entry name" value="CNMP_BINDING_2"/>
    <property type="match status" value="2"/>
</dbReference>
<evidence type="ECO:0000256" key="5">
    <source>
        <dbReference type="ARBA" id="ARBA00022737"/>
    </source>
</evidence>
<evidence type="ECO:0000256" key="8">
    <source>
        <dbReference type="PIRNR" id="PIRNR000548"/>
    </source>
</evidence>
<dbReference type="PROSITE" id="PS00888">
    <property type="entry name" value="CNMP_BINDING_1"/>
    <property type="match status" value="2"/>
</dbReference>
<comment type="caution">
    <text evidence="11">The sequence shown here is derived from an EMBL/GenBank/DDBJ whole genome shotgun (WGS) entry which is preliminary data.</text>
</comment>
<keyword evidence="5" id="KW-0677">Repeat</keyword>
<dbReference type="PROSITE" id="PS50042">
    <property type="entry name" value="CNMP_BINDING_3"/>
    <property type="match status" value="2"/>
</dbReference>
<reference evidence="11 12" key="1">
    <citation type="journal article" date="2023" name="Elife">
        <title>Identification of key yeast species and microbe-microbe interactions impacting larval growth of Drosophila in the wild.</title>
        <authorList>
            <person name="Mure A."/>
            <person name="Sugiura Y."/>
            <person name="Maeda R."/>
            <person name="Honda K."/>
            <person name="Sakurai N."/>
            <person name="Takahashi Y."/>
            <person name="Watada M."/>
            <person name="Katoh T."/>
            <person name="Gotoh A."/>
            <person name="Gotoh Y."/>
            <person name="Taniguchi I."/>
            <person name="Nakamura K."/>
            <person name="Hayashi T."/>
            <person name="Katayama T."/>
            <person name="Uemura T."/>
            <person name="Hattori Y."/>
        </authorList>
    </citation>
    <scope>NUCLEOTIDE SEQUENCE [LARGE SCALE GENOMIC DNA]</scope>
    <source>
        <strain evidence="11 12">SB-73</strain>
    </source>
</reference>
<evidence type="ECO:0000256" key="1">
    <source>
        <dbReference type="ARBA" id="ARBA00005753"/>
    </source>
</evidence>
<dbReference type="GO" id="GO:0005829">
    <property type="term" value="C:cytosol"/>
    <property type="evidence" value="ECO:0007669"/>
    <property type="project" value="TreeGrafter"/>
</dbReference>
<dbReference type="GO" id="GO:0030552">
    <property type="term" value="F:cAMP binding"/>
    <property type="evidence" value="ECO:0007669"/>
    <property type="project" value="UniProtKB-KW"/>
</dbReference>
<dbReference type="SUPFAM" id="SSF51206">
    <property type="entry name" value="cAMP-binding domain-like"/>
    <property type="match status" value="2"/>
</dbReference>
<dbReference type="InterPro" id="IPR014710">
    <property type="entry name" value="RmlC-like_jellyroll"/>
</dbReference>
<dbReference type="Gene3D" id="2.60.120.10">
    <property type="entry name" value="Jelly Rolls"/>
    <property type="match status" value="2"/>
</dbReference>
<comment type="subunit">
    <text evidence="8">Tetramer, composed of 2 regulatory (R) and 2 catalytic (C) subunits. In the presence of cAMP it dissociates into 2 active monomeric C subunits and an R dimer.</text>
</comment>
<dbReference type="EMBL" id="BTGC01000008">
    <property type="protein sequence ID" value="GMM52506.1"/>
    <property type="molecule type" value="Genomic_DNA"/>
</dbReference>
<keyword evidence="3" id="KW-0597">Phosphoprotein</keyword>
<protein>
    <recommendedName>
        <fullName evidence="2 8">cAMP-dependent protein kinase regulatory subunit</fullName>
    </recommendedName>
</protein>
<dbReference type="Pfam" id="PF00027">
    <property type="entry name" value="cNMP_binding"/>
    <property type="match status" value="2"/>
</dbReference>
<gene>
    <name evidence="11" type="ORF">DASB73_034690</name>
</gene>
<name>A0AAV5RN11_STABA</name>
<dbReference type="SMART" id="SM00100">
    <property type="entry name" value="cNMP"/>
    <property type="match status" value="2"/>
</dbReference>
<dbReference type="GO" id="GO:0034236">
    <property type="term" value="F:protein kinase A catalytic subunit binding"/>
    <property type="evidence" value="ECO:0007669"/>
    <property type="project" value="TreeGrafter"/>
</dbReference>
<dbReference type="InterPro" id="IPR050503">
    <property type="entry name" value="cAMP-dep_PK_reg_su-like"/>
</dbReference>
<dbReference type="InterPro" id="IPR018490">
    <property type="entry name" value="cNMP-bd_dom_sf"/>
</dbReference>
<evidence type="ECO:0000256" key="7">
    <source>
        <dbReference type="ARBA" id="ARBA00023149"/>
    </source>
</evidence>
<feature type="binding site" evidence="9">
    <location>
        <position position="163"/>
    </location>
    <ligand>
        <name>3',5'-cyclic AMP</name>
        <dbReference type="ChEBI" id="CHEBI:58165"/>
        <label>1</label>
    </ligand>
</feature>
<proteinExistence type="inferred from homology"/>
<dbReference type="PRINTS" id="PR00103">
    <property type="entry name" value="CAMPKINASE"/>
</dbReference>
<feature type="domain" description="Cyclic nucleotide-binding" evidence="10">
    <location>
        <begin position="207"/>
        <end position="308"/>
    </location>
</feature>
<keyword evidence="7 8" id="KW-0114">cAMP</keyword>
<evidence type="ECO:0000313" key="11">
    <source>
        <dbReference type="EMBL" id="GMM52506.1"/>
    </source>
</evidence>
<dbReference type="PIRSF" id="PIRSF000548">
    <property type="entry name" value="PK_regulatory"/>
    <property type="match status" value="1"/>
</dbReference>
<keyword evidence="4 8" id="KW-0116">cAMP-binding</keyword>
<dbReference type="AlphaFoldDB" id="A0AAV5RN11"/>
<dbReference type="CDD" id="cd00038">
    <property type="entry name" value="CAP_ED"/>
    <property type="match status" value="2"/>
</dbReference>
<dbReference type="GO" id="GO:0005952">
    <property type="term" value="C:cAMP-dependent protein kinase complex"/>
    <property type="evidence" value="ECO:0007669"/>
    <property type="project" value="InterPro"/>
</dbReference>
<feature type="binding site" evidence="9">
    <location>
        <position position="272"/>
    </location>
    <ligand>
        <name>3',5'-cyclic AMP</name>
        <dbReference type="ChEBI" id="CHEBI:58165"/>
        <label>2</label>
    </ligand>
</feature>
<evidence type="ECO:0000313" key="12">
    <source>
        <dbReference type="Proteomes" id="UP001362899"/>
    </source>
</evidence>
<dbReference type="InterPro" id="IPR018488">
    <property type="entry name" value="cNMP-bd_CS"/>
</dbReference>
<dbReference type="PANTHER" id="PTHR11635">
    <property type="entry name" value="CAMP-DEPENDENT PROTEIN KINASE REGULATORY CHAIN"/>
    <property type="match status" value="1"/>
</dbReference>
<feature type="binding site" evidence="9">
    <location>
        <position position="281"/>
    </location>
    <ligand>
        <name>3',5'-cyclic AMP</name>
        <dbReference type="ChEBI" id="CHEBI:58165"/>
        <label>2</label>
    </ligand>
</feature>
<keyword evidence="6 8" id="KW-0547">Nucleotide-binding</keyword>
<organism evidence="11 12">
    <name type="scientific">Starmerella bacillaris</name>
    <name type="common">Yeast</name>
    <name type="synonym">Candida zemplinina</name>
    <dbReference type="NCBI Taxonomy" id="1247836"/>
    <lineage>
        <taxon>Eukaryota</taxon>
        <taxon>Fungi</taxon>
        <taxon>Dikarya</taxon>
        <taxon>Ascomycota</taxon>
        <taxon>Saccharomycotina</taxon>
        <taxon>Dipodascomycetes</taxon>
        <taxon>Dipodascales</taxon>
        <taxon>Trichomonascaceae</taxon>
        <taxon>Starmerella</taxon>
    </lineage>
</organism>
<dbReference type="PANTHER" id="PTHR11635:SF152">
    <property type="entry name" value="CAMP-DEPENDENT PROTEIN KINASE TYPE I REGULATORY SUBUNIT-RELATED"/>
    <property type="match status" value="1"/>
</dbReference>
<evidence type="ECO:0000256" key="4">
    <source>
        <dbReference type="ARBA" id="ARBA00022566"/>
    </source>
</evidence>
<feature type="binding site" evidence="9">
    <location>
        <position position="154"/>
    </location>
    <ligand>
        <name>3',5'-cyclic AMP</name>
        <dbReference type="ChEBI" id="CHEBI:58165"/>
        <label>1</label>
    </ligand>
</feature>
<keyword evidence="12" id="KW-1185">Reference proteome</keyword>
<comment type="similarity">
    <text evidence="1 8">Belongs to the cAMP-dependent kinase regulatory chain family.</text>
</comment>
<dbReference type="InterPro" id="IPR000595">
    <property type="entry name" value="cNMP-bd_dom"/>
</dbReference>